<evidence type="ECO:0000313" key="2">
    <source>
        <dbReference type="Proteomes" id="UP001183615"/>
    </source>
</evidence>
<keyword evidence="2" id="KW-1185">Reference proteome</keyword>
<sequence>MPRYQELTELSLQTLDQAVEDWLTVRNDLDGMAGEARTGMRDKAESASWEGVNAGVTKQFITTVADRFSFAHEQATGIHRVLEELSEALRGHISRLRELKAEAEGQGLFVTDNGRVLVAGESPTGATIDPRAQEEVNELRSQKQPLIDEYTARIERILGEAAESDATADRALRELAGEDDRAFRATDYDTMSAEEVQGLADAERAQELMAQEPADLSDDELQELDRLLNEQGDNEHFAVALATGLGPEGTLRFWTDLSAHPYPLDDSGRHDLLNSLGDNFGAALGTATRSDDAAMGAWEREMIELGPQRIDIGMGNGPFGFQVMSDLMGGGRYDADFLTDYGDALISYEQTMDPPGLAWNNSSIDHFPAQVFTRDPMTGYMEALSRTPDAATDVFLRRDTMDYLLTRPVDHLPVEGGENGGYAFRHAIGDALFAATTGVEPGTPAVAAPEHTRENEIILNNAVNALAAMGGDGFPMEYREPMAGILVNHGDTVVETVSSAPSERPLDRNELFDVVSQISTDATAYGLLNEGMNYALIDTLDSAPENPDEALHRAGETVGYLEAARREAMAGEAAGEIDSATWQSTWASYTLGSALDFVPHAGGAMSGAVDMASQAWLAAETRTIEENLLQDEVELSQSRDAQLEFFRDYWYQQNEEWANGLDNPISSQEARHILMGAANDGKGTAEGDPENQ</sequence>
<evidence type="ECO:0000313" key="1">
    <source>
        <dbReference type="EMBL" id="MDT0441030.1"/>
    </source>
</evidence>
<gene>
    <name evidence="1" type="ORF">RM779_00225</name>
</gene>
<comment type="caution">
    <text evidence="1">The sequence shown here is derived from an EMBL/GenBank/DDBJ whole genome shotgun (WGS) entry which is preliminary data.</text>
</comment>
<name>A0ABU2S0C7_9ACTN</name>
<dbReference type="Proteomes" id="UP001183615">
    <property type="component" value="Unassembled WGS sequence"/>
</dbReference>
<reference evidence="2" key="1">
    <citation type="submission" date="2023-07" db="EMBL/GenBank/DDBJ databases">
        <title>30 novel species of actinomycetes from the DSMZ collection.</title>
        <authorList>
            <person name="Nouioui I."/>
        </authorList>
    </citation>
    <scope>NUCLEOTIDE SEQUENCE [LARGE SCALE GENOMIC DNA]</scope>
    <source>
        <strain evidence="2">DSM 41886</strain>
    </source>
</reference>
<evidence type="ECO:0008006" key="3">
    <source>
        <dbReference type="Google" id="ProtNLM"/>
    </source>
</evidence>
<protein>
    <recommendedName>
        <fullName evidence="3">WXG100 family type VII secretion target</fullName>
    </recommendedName>
</protein>
<organism evidence="1 2">
    <name type="scientific">Streptomyces johnsoniae</name>
    <dbReference type="NCBI Taxonomy" id="3075532"/>
    <lineage>
        <taxon>Bacteria</taxon>
        <taxon>Bacillati</taxon>
        <taxon>Actinomycetota</taxon>
        <taxon>Actinomycetes</taxon>
        <taxon>Kitasatosporales</taxon>
        <taxon>Streptomycetaceae</taxon>
        <taxon>Streptomyces</taxon>
    </lineage>
</organism>
<dbReference type="EMBL" id="JAVREV010000001">
    <property type="protein sequence ID" value="MDT0441030.1"/>
    <property type="molecule type" value="Genomic_DNA"/>
</dbReference>
<proteinExistence type="predicted"/>
<dbReference type="RefSeq" id="WP_311614503.1">
    <property type="nucleotide sequence ID" value="NZ_JAVREV010000001.1"/>
</dbReference>
<accession>A0ABU2S0C7</accession>